<keyword evidence="4" id="KW-1185">Reference proteome</keyword>
<accession>A0A8S0WGF9</accession>
<dbReference type="InterPro" id="IPR015943">
    <property type="entry name" value="WD40/YVTN_repeat-like_dom_sf"/>
</dbReference>
<protein>
    <recommendedName>
        <fullName evidence="2">F-box domain-containing protein</fullName>
    </recommendedName>
</protein>
<feature type="compositionally biased region" description="Low complexity" evidence="1">
    <location>
        <begin position="366"/>
        <end position="381"/>
    </location>
</feature>
<dbReference type="InterPro" id="IPR001810">
    <property type="entry name" value="F-box_dom"/>
</dbReference>
<sequence length="516" mass="55693">MLTLSSLPADILIIVLESLGIPELLALSMTCHLMNSIVAEYGWASYLRSNPRPSCSLSQARNLWLPRTRARYDVMTDASWGNMDFIARPLSRIWNGRLQPILAISPSRLLVAAGSNLYSYSFGKSDDGSAASPPISFEGSVSLLLGHQPERPRNITALAFVEDRGLDRTLDVAFQDGGIERVFLHSVADVPDGGTPQLFFTRNNVTPMPDGDFVESISSESNIVLALSSNGHARLCAATNLLLSGPSNPHQHRNSILNLQARSWVSYLCLQSSTPYAAFGTSSTTPLNVHSLTDGGILSEQPTAILHTQKATLDKLPSSAVYGLARGPLNSPWGASPQILVSGWYDGQVRCYDLRASDSRLPARPSLTNNESGTGTSTSPNPLRPVLSLADRWSYEPIYSVACGGGSAAHIAAGTARHSVVSFWDVRSPTTGWSVRAPGNDPSPVYSVILESSRFFGATQSRPFVYDFGPGVSLDTYPTIPQVRGIDGLKQKKGSHRATYHVLRYAHNGSGLCNDH</sequence>
<dbReference type="SUPFAM" id="SSF50978">
    <property type="entry name" value="WD40 repeat-like"/>
    <property type="match status" value="1"/>
</dbReference>
<dbReference type="PROSITE" id="PS50181">
    <property type="entry name" value="FBOX"/>
    <property type="match status" value="1"/>
</dbReference>
<dbReference type="Proteomes" id="UP000467700">
    <property type="component" value="Unassembled WGS sequence"/>
</dbReference>
<dbReference type="SUPFAM" id="SSF81383">
    <property type="entry name" value="F-box domain"/>
    <property type="match status" value="1"/>
</dbReference>
<name>A0A8S0WGF9_CYCAE</name>
<dbReference type="Pfam" id="PF00646">
    <property type="entry name" value="F-box"/>
    <property type="match status" value="1"/>
</dbReference>
<evidence type="ECO:0000313" key="3">
    <source>
        <dbReference type="EMBL" id="CAA7261503.1"/>
    </source>
</evidence>
<reference evidence="3 4" key="1">
    <citation type="submission" date="2020-01" db="EMBL/GenBank/DDBJ databases">
        <authorList>
            <person name="Gupta K D."/>
        </authorList>
    </citation>
    <scope>NUCLEOTIDE SEQUENCE [LARGE SCALE GENOMIC DNA]</scope>
</reference>
<feature type="domain" description="F-box" evidence="2">
    <location>
        <begin position="1"/>
        <end position="46"/>
    </location>
</feature>
<dbReference type="AlphaFoldDB" id="A0A8S0WGF9"/>
<comment type="caution">
    <text evidence="3">The sequence shown here is derived from an EMBL/GenBank/DDBJ whole genome shotgun (WGS) entry which is preliminary data.</text>
</comment>
<proteinExistence type="predicted"/>
<dbReference type="OrthoDB" id="1259151at2759"/>
<dbReference type="InterPro" id="IPR036047">
    <property type="entry name" value="F-box-like_dom_sf"/>
</dbReference>
<evidence type="ECO:0000259" key="2">
    <source>
        <dbReference type="PROSITE" id="PS50181"/>
    </source>
</evidence>
<dbReference type="InterPro" id="IPR036322">
    <property type="entry name" value="WD40_repeat_dom_sf"/>
</dbReference>
<dbReference type="Gene3D" id="2.130.10.10">
    <property type="entry name" value="YVTN repeat-like/Quinoprotein amine dehydrogenase"/>
    <property type="match status" value="1"/>
</dbReference>
<dbReference type="EMBL" id="CACVBS010000033">
    <property type="protein sequence ID" value="CAA7261503.1"/>
    <property type="molecule type" value="Genomic_DNA"/>
</dbReference>
<gene>
    <name evidence="3" type="ORF">AAE3_LOCUS3735</name>
</gene>
<evidence type="ECO:0000313" key="4">
    <source>
        <dbReference type="Proteomes" id="UP000467700"/>
    </source>
</evidence>
<dbReference type="CDD" id="cd09917">
    <property type="entry name" value="F-box_SF"/>
    <property type="match status" value="1"/>
</dbReference>
<feature type="region of interest" description="Disordered" evidence="1">
    <location>
        <begin position="362"/>
        <end position="383"/>
    </location>
</feature>
<organism evidence="3 4">
    <name type="scientific">Cyclocybe aegerita</name>
    <name type="common">Black poplar mushroom</name>
    <name type="synonym">Agrocybe aegerita</name>
    <dbReference type="NCBI Taxonomy" id="1973307"/>
    <lineage>
        <taxon>Eukaryota</taxon>
        <taxon>Fungi</taxon>
        <taxon>Dikarya</taxon>
        <taxon>Basidiomycota</taxon>
        <taxon>Agaricomycotina</taxon>
        <taxon>Agaricomycetes</taxon>
        <taxon>Agaricomycetidae</taxon>
        <taxon>Agaricales</taxon>
        <taxon>Agaricineae</taxon>
        <taxon>Bolbitiaceae</taxon>
        <taxon>Cyclocybe</taxon>
    </lineage>
</organism>
<evidence type="ECO:0000256" key="1">
    <source>
        <dbReference type="SAM" id="MobiDB-lite"/>
    </source>
</evidence>